<evidence type="ECO:0000256" key="1">
    <source>
        <dbReference type="ARBA" id="ARBA00022617"/>
    </source>
</evidence>
<dbReference type="InterPro" id="IPR051459">
    <property type="entry name" value="Cytochrome_c-type_DH"/>
</dbReference>
<dbReference type="RefSeq" id="WP_014450468.1">
    <property type="nucleotide sequence ID" value="NC_017094.1"/>
</dbReference>
<evidence type="ECO:0000256" key="4">
    <source>
        <dbReference type="PROSITE-ProRule" id="PRU00433"/>
    </source>
</evidence>
<dbReference type="PATRIC" id="fig|1162668.3.peg.2749"/>
<dbReference type="Pfam" id="PF21342">
    <property type="entry name" value="SoxA-TsdA_cyt-c"/>
    <property type="match status" value="1"/>
</dbReference>
<dbReference type="Proteomes" id="UP000007382">
    <property type="component" value="Chromosome"/>
</dbReference>
<feature type="domain" description="Cytochrome c" evidence="5">
    <location>
        <begin position="182"/>
        <end position="264"/>
    </location>
</feature>
<dbReference type="InterPro" id="IPR009056">
    <property type="entry name" value="Cyt_c-like_dom"/>
</dbReference>
<evidence type="ECO:0000313" key="7">
    <source>
        <dbReference type="Proteomes" id="UP000007382"/>
    </source>
</evidence>
<evidence type="ECO:0000259" key="5">
    <source>
        <dbReference type="PROSITE" id="PS51007"/>
    </source>
</evidence>
<dbReference type="PANTHER" id="PTHR35008:SF4">
    <property type="entry name" value="BLL4482 PROTEIN"/>
    <property type="match status" value="1"/>
</dbReference>
<name>I0IRT6_LEPFC</name>
<reference evidence="7" key="2">
    <citation type="submission" date="2012-03" db="EMBL/GenBank/DDBJ databases">
        <title>The complete genome sequence of the pioneer microbe on fresh volcanic deposit, Leptospirillum ferrooxidans strain C2-3.</title>
        <authorList>
            <person name="Fujimura R."/>
            <person name="Sato Y."/>
            <person name="Nishizawa T."/>
            <person name="Nanba K."/>
            <person name="Oshima K."/>
            <person name="Hattori M."/>
            <person name="Kamijo T."/>
            <person name="Ohta H."/>
        </authorList>
    </citation>
    <scope>NUCLEOTIDE SEQUENCE [LARGE SCALE GENOMIC DNA]</scope>
    <source>
        <strain evidence="7">C2-3</strain>
    </source>
</reference>
<sequence length="274" mass="30097">MKKQTGLFYLMILVLSAVGFVLSPEPSNGATSPEFFSPPPKGHYPEGPLGELVKKGEKIFTDTGHFVPGYKGNSLTCASCHLDQGRKPYAAPMWGAYPMYPMVDPKTHRTVWLDDRIRMCFRNALNAAPPDSETLKALDVYLFWLSRGAPIGHFLKGKGYVKISSPDKESSFFRGPDHPRSPDTLKGLELYSKNCASCHGASGQGENGIHRSPPLWGPNSYTMKSGMASVHLLAPFLRMNMPPGRNHLTDQESLDIAAYVDSQPRPVDNTSSGK</sequence>
<dbReference type="AlphaFoldDB" id="I0IRT6"/>
<dbReference type="Pfam" id="PF00034">
    <property type="entry name" value="Cytochrom_C"/>
    <property type="match status" value="1"/>
</dbReference>
<dbReference type="Gene3D" id="1.10.760.10">
    <property type="entry name" value="Cytochrome c-like domain"/>
    <property type="match status" value="2"/>
</dbReference>
<organism evidence="6 7">
    <name type="scientific">Leptospirillum ferrooxidans (strain C2-3)</name>
    <dbReference type="NCBI Taxonomy" id="1162668"/>
    <lineage>
        <taxon>Bacteria</taxon>
        <taxon>Pseudomonadati</taxon>
        <taxon>Nitrospirota</taxon>
        <taxon>Nitrospiria</taxon>
        <taxon>Nitrospirales</taxon>
        <taxon>Nitrospiraceae</taxon>
        <taxon>Leptospirillum</taxon>
    </lineage>
</organism>
<dbReference type="STRING" id="1162668.LFE_2313"/>
<keyword evidence="1 4" id="KW-0349">Heme</keyword>
<keyword evidence="3 4" id="KW-0408">Iron</keyword>
<dbReference type="GO" id="GO:0046872">
    <property type="term" value="F:metal ion binding"/>
    <property type="evidence" value="ECO:0007669"/>
    <property type="project" value="UniProtKB-KW"/>
</dbReference>
<accession>I0IRT6</accession>
<evidence type="ECO:0000256" key="3">
    <source>
        <dbReference type="ARBA" id="ARBA00023004"/>
    </source>
</evidence>
<dbReference type="GO" id="GO:0020037">
    <property type="term" value="F:heme binding"/>
    <property type="evidence" value="ECO:0007669"/>
    <property type="project" value="InterPro"/>
</dbReference>
<dbReference type="KEGG" id="lfc:LFE_2313"/>
<dbReference type="PANTHER" id="PTHR35008">
    <property type="entry name" value="BLL4482 PROTEIN-RELATED"/>
    <property type="match status" value="1"/>
</dbReference>
<keyword evidence="7" id="KW-1185">Reference proteome</keyword>
<feature type="domain" description="Cytochrome c" evidence="5">
    <location>
        <begin position="51"/>
        <end position="149"/>
    </location>
</feature>
<evidence type="ECO:0000313" key="6">
    <source>
        <dbReference type="EMBL" id="BAM07985.1"/>
    </source>
</evidence>
<dbReference type="EMBL" id="AP012342">
    <property type="protein sequence ID" value="BAM07985.1"/>
    <property type="molecule type" value="Genomic_DNA"/>
</dbReference>
<keyword evidence="2 4" id="KW-0479">Metal-binding</keyword>
<evidence type="ECO:0000256" key="2">
    <source>
        <dbReference type="ARBA" id="ARBA00022723"/>
    </source>
</evidence>
<protein>
    <submittedName>
        <fullName evidence="6">Putative cytochrome c, class I</fullName>
    </submittedName>
</protein>
<proteinExistence type="predicted"/>
<dbReference type="GO" id="GO:0009055">
    <property type="term" value="F:electron transfer activity"/>
    <property type="evidence" value="ECO:0007669"/>
    <property type="project" value="InterPro"/>
</dbReference>
<dbReference type="PROSITE" id="PS51007">
    <property type="entry name" value="CYTC"/>
    <property type="match status" value="2"/>
</dbReference>
<reference evidence="6 7" key="1">
    <citation type="journal article" date="2012" name="J. Bacteriol.">
        <title>Complete Genome Sequence of Leptospirillum ferrooxidans Strain C2-3, Isolated from a Fresh Volcanic Ash Deposit on the Island of Miyake, Japan.</title>
        <authorList>
            <person name="Fujimura R."/>
            <person name="Sato Y."/>
            <person name="Nishizawa T."/>
            <person name="Oshima K."/>
            <person name="Kim S.-W."/>
            <person name="Hattori M."/>
            <person name="Kamijo T."/>
            <person name="Ohta H."/>
        </authorList>
    </citation>
    <scope>NUCLEOTIDE SEQUENCE [LARGE SCALE GENOMIC DNA]</scope>
    <source>
        <strain evidence="6 7">C2-3</strain>
    </source>
</reference>
<dbReference type="HOGENOM" id="CLU_058582_2_0_0"/>
<dbReference type="eggNOG" id="COG3258">
    <property type="taxonomic scope" value="Bacteria"/>
</dbReference>
<dbReference type="SUPFAM" id="SSF46626">
    <property type="entry name" value="Cytochrome c"/>
    <property type="match status" value="2"/>
</dbReference>
<dbReference type="InterPro" id="IPR036909">
    <property type="entry name" value="Cyt_c-like_dom_sf"/>
</dbReference>
<gene>
    <name evidence="6" type="ordered locus">LFE_2313</name>
</gene>